<sequence>MSTPLVYRNYTKTRLQTEHPESRLFDFIHKHNKRPTSSFLNEPYHNKDLHFDREPCTVLNDFKNQLSLFKPDYLISCYNHYPVTKKLSVALYFQKIMEYKDAQVFSIADFGAISPILAIEWSNISDSEVLLVCLEQISSPYDPLPRYPFADAIAAFRITRRHSPLQILAYDYRNIPLYSDDSVQLHDWKLAEESIKMNNEILSELNISLNNVTTIIQSYSKDYTIRMKQENENLVFNSIKKNLSTADVFYSLETFLQTDTINTEYVLLNFVDFRGKIGCLVMEIC</sequence>
<accession>A0A5D4SEU0</accession>
<dbReference type="Proteomes" id="UP000323732">
    <property type="component" value="Unassembled WGS sequence"/>
</dbReference>
<proteinExistence type="predicted"/>
<organism evidence="1 2">
    <name type="scientific">Bacillus infantis</name>
    <dbReference type="NCBI Taxonomy" id="324767"/>
    <lineage>
        <taxon>Bacteria</taxon>
        <taxon>Bacillati</taxon>
        <taxon>Bacillota</taxon>
        <taxon>Bacilli</taxon>
        <taxon>Bacillales</taxon>
        <taxon>Bacillaceae</taxon>
        <taxon>Bacillus</taxon>
    </lineage>
</organism>
<comment type="caution">
    <text evidence="1">The sequence shown here is derived from an EMBL/GenBank/DDBJ whole genome shotgun (WGS) entry which is preliminary data.</text>
</comment>
<dbReference type="RefSeq" id="WP_148950771.1">
    <property type="nucleotide sequence ID" value="NZ_VTES01000006.1"/>
</dbReference>
<evidence type="ECO:0000313" key="2">
    <source>
        <dbReference type="Proteomes" id="UP000323732"/>
    </source>
</evidence>
<dbReference type="AlphaFoldDB" id="A0A5D4SEU0"/>
<protein>
    <submittedName>
        <fullName evidence="1">Uncharacterized protein</fullName>
    </submittedName>
</protein>
<name>A0A5D4SEU0_9BACI</name>
<dbReference type="EMBL" id="VTES01000006">
    <property type="protein sequence ID" value="TYS60624.1"/>
    <property type="molecule type" value="Genomic_DNA"/>
</dbReference>
<evidence type="ECO:0000313" key="1">
    <source>
        <dbReference type="EMBL" id="TYS60624.1"/>
    </source>
</evidence>
<reference evidence="1 2" key="1">
    <citation type="submission" date="2019-08" db="EMBL/GenBank/DDBJ databases">
        <title>Bacillus genomes from the desert of Cuatro Cienegas, Coahuila.</title>
        <authorList>
            <person name="Olmedo-Alvarez G."/>
        </authorList>
    </citation>
    <scope>NUCLEOTIDE SEQUENCE [LARGE SCALE GENOMIC DNA]</scope>
    <source>
        <strain evidence="1 2">CH37_1T</strain>
    </source>
</reference>
<gene>
    <name evidence="1" type="ORF">FZD47_20670</name>
</gene>